<evidence type="ECO:0008006" key="4">
    <source>
        <dbReference type="Google" id="ProtNLM"/>
    </source>
</evidence>
<organism evidence="2 3">
    <name type="scientific">Anaerofustis stercorihominis</name>
    <dbReference type="NCBI Taxonomy" id="214853"/>
    <lineage>
        <taxon>Bacteria</taxon>
        <taxon>Bacillati</taxon>
        <taxon>Bacillota</taxon>
        <taxon>Clostridia</taxon>
        <taxon>Eubacteriales</taxon>
        <taxon>Eubacteriaceae</taxon>
        <taxon>Anaerofustis</taxon>
    </lineage>
</organism>
<comment type="caution">
    <text evidence="2">The sequence shown here is derived from an EMBL/GenBank/DDBJ whole genome shotgun (WGS) entry which is preliminary data.</text>
</comment>
<gene>
    <name evidence="2" type="ORF">DW687_06490</name>
</gene>
<dbReference type="Proteomes" id="UP000261212">
    <property type="component" value="Unassembled WGS sequence"/>
</dbReference>
<keyword evidence="1" id="KW-0732">Signal</keyword>
<accession>A0A3E3DYR7</accession>
<dbReference type="EMBL" id="QUSM01000003">
    <property type="protein sequence ID" value="RGD74410.1"/>
    <property type="molecule type" value="Genomic_DNA"/>
</dbReference>
<reference evidence="2 3" key="1">
    <citation type="submission" date="2018-08" db="EMBL/GenBank/DDBJ databases">
        <title>A genome reference for cultivated species of the human gut microbiota.</title>
        <authorList>
            <person name="Zou Y."/>
            <person name="Xue W."/>
            <person name="Luo G."/>
        </authorList>
    </citation>
    <scope>NUCLEOTIDE SEQUENCE [LARGE SCALE GENOMIC DNA]</scope>
    <source>
        <strain evidence="2 3">AM25-6</strain>
    </source>
</reference>
<sequence length="141" mass="16472">MRKLIYIILILLCLSSLTACTNNKNTKDTFSISIKNKSDKEIYGLHYKYFIDGNPIGGGNVENADNSILDKNEILTNEFYPEDFQENTDLSKFSIKYYLILKDKKEIPCNNIIKLNVKYNKTYRLILLDRGENGFKMIKRR</sequence>
<feature type="signal peptide" evidence="1">
    <location>
        <begin position="1"/>
        <end position="21"/>
    </location>
</feature>
<name>A0A3E3DYR7_9FIRM</name>
<dbReference type="RefSeq" id="WP_117532127.1">
    <property type="nucleotide sequence ID" value="NZ_QUSM01000003.1"/>
</dbReference>
<evidence type="ECO:0000313" key="3">
    <source>
        <dbReference type="Proteomes" id="UP000261212"/>
    </source>
</evidence>
<feature type="chain" id="PRO_5038610590" description="Lipoprotein" evidence="1">
    <location>
        <begin position="22"/>
        <end position="141"/>
    </location>
</feature>
<proteinExistence type="predicted"/>
<evidence type="ECO:0000313" key="2">
    <source>
        <dbReference type="EMBL" id="RGD74410.1"/>
    </source>
</evidence>
<dbReference type="AlphaFoldDB" id="A0A3E3DYR7"/>
<dbReference type="PROSITE" id="PS51257">
    <property type="entry name" value="PROKAR_LIPOPROTEIN"/>
    <property type="match status" value="1"/>
</dbReference>
<protein>
    <recommendedName>
        <fullName evidence="4">Lipoprotein</fullName>
    </recommendedName>
</protein>
<evidence type="ECO:0000256" key="1">
    <source>
        <dbReference type="SAM" id="SignalP"/>
    </source>
</evidence>